<proteinExistence type="predicted"/>
<protein>
    <recommendedName>
        <fullName evidence="4">SH3b domain-containing protein</fullName>
    </recommendedName>
</protein>
<organism evidence="2 3">
    <name type="scientific">Thiothrix lacustris</name>
    <dbReference type="NCBI Taxonomy" id="525917"/>
    <lineage>
        <taxon>Bacteria</taxon>
        <taxon>Pseudomonadati</taxon>
        <taxon>Pseudomonadota</taxon>
        <taxon>Gammaproteobacteria</taxon>
        <taxon>Thiotrichales</taxon>
        <taxon>Thiotrichaceae</taxon>
        <taxon>Thiothrix</taxon>
    </lineage>
</organism>
<accession>A0A1Y1QM26</accession>
<sequence length="110" mass="12053">MYYCRWLVLVALLGGCKDSTAPATPVEIPEQRVVATVYVVNASSGSANCYRTPDSDAPSVATLRNGQLVDLVAEQEGIIQRGTQFWLHVYPRLSHRPSCYLNVDSLVPVS</sequence>
<dbReference type="PROSITE" id="PS51257">
    <property type="entry name" value="PROKAR_LIPOPROTEIN"/>
    <property type="match status" value="1"/>
</dbReference>
<dbReference type="EMBL" id="MTEJ01000159">
    <property type="protein sequence ID" value="OQX08954.1"/>
    <property type="molecule type" value="Genomic_DNA"/>
</dbReference>
<evidence type="ECO:0000313" key="3">
    <source>
        <dbReference type="Proteomes" id="UP000192491"/>
    </source>
</evidence>
<evidence type="ECO:0000313" key="2">
    <source>
        <dbReference type="EMBL" id="OQX08954.1"/>
    </source>
</evidence>
<feature type="signal peptide" evidence="1">
    <location>
        <begin position="1"/>
        <end position="23"/>
    </location>
</feature>
<dbReference type="Proteomes" id="UP000192491">
    <property type="component" value="Unassembled WGS sequence"/>
</dbReference>
<feature type="chain" id="PRO_5011965544" description="SH3b domain-containing protein" evidence="1">
    <location>
        <begin position="24"/>
        <end position="110"/>
    </location>
</feature>
<keyword evidence="1" id="KW-0732">Signal</keyword>
<comment type="caution">
    <text evidence="2">The sequence shown here is derived from an EMBL/GenBank/DDBJ whole genome shotgun (WGS) entry which is preliminary data.</text>
</comment>
<dbReference type="AlphaFoldDB" id="A0A1Y1QM26"/>
<name>A0A1Y1QM26_9GAMM</name>
<reference evidence="2 3" key="1">
    <citation type="submission" date="2017-01" db="EMBL/GenBank/DDBJ databases">
        <title>Novel large sulfur bacteria in the metagenomes of groundwater-fed chemosynthetic microbial mats in the Lake Huron basin.</title>
        <authorList>
            <person name="Sharrar A.M."/>
            <person name="Flood B.E."/>
            <person name="Bailey J.V."/>
            <person name="Jones D.S."/>
            <person name="Biddanda B."/>
            <person name="Ruberg S.A."/>
            <person name="Marcus D.N."/>
            <person name="Dick G.J."/>
        </authorList>
    </citation>
    <scope>NUCLEOTIDE SEQUENCE [LARGE SCALE GENOMIC DNA]</scope>
    <source>
        <strain evidence="2">A8</strain>
    </source>
</reference>
<gene>
    <name evidence="2" type="ORF">BWK73_24000</name>
</gene>
<evidence type="ECO:0000256" key="1">
    <source>
        <dbReference type="SAM" id="SignalP"/>
    </source>
</evidence>
<evidence type="ECO:0008006" key="4">
    <source>
        <dbReference type="Google" id="ProtNLM"/>
    </source>
</evidence>